<evidence type="ECO:0000256" key="1">
    <source>
        <dbReference type="SAM" id="MobiDB-lite"/>
    </source>
</evidence>
<evidence type="ECO:0000313" key="2">
    <source>
        <dbReference type="EMBL" id="KAH3729335.1"/>
    </source>
</evidence>
<protein>
    <submittedName>
        <fullName evidence="2">Uncharacterized protein</fullName>
    </submittedName>
</protein>
<reference evidence="2" key="1">
    <citation type="journal article" date="2019" name="bioRxiv">
        <title>The Genome of the Zebra Mussel, Dreissena polymorpha: A Resource for Invasive Species Research.</title>
        <authorList>
            <person name="McCartney M.A."/>
            <person name="Auch B."/>
            <person name="Kono T."/>
            <person name="Mallez S."/>
            <person name="Zhang Y."/>
            <person name="Obille A."/>
            <person name="Becker A."/>
            <person name="Abrahante J.E."/>
            <person name="Garbe J."/>
            <person name="Badalamenti J.P."/>
            <person name="Herman A."/>
            <person name="Mangelson H."/>
            <person name="Liachko I."/>
            <person name="Sullivan S."/>
            <person name="Sone E.D."/>
            <person name="Koren S."/>
            <person name="Silverstein K.A.T."/>
            <person name="Beckman K.B."/>
            <person name="Gohl D.M."/>
        </authorList>
    </citation>
    <scope>NUCLEOTIDE SEQUENCE</scope>
    <source>
        <strain evidence="2">Duluth1</strain>
        <tissue evidence="2">Whole animal</tissue>
    </source>
</reference>
<sequence length="183" mass="20248">MIGIPDQQRAHELTSFGKNKDDSTEVKTKRVRFESEDPKNHETVGRQRHKTDSHIRVSGSQNSKENRVKSVRTSTDIQVPTTKTSQDLQVPSVPISNDSAITSSITSTNIQMPYRLISNDISRVSSAFRSGAVTNATSVPSVPTDRPRSRPQISHSTSTHVPSELLLKVMNHYCALCFCVCIA</sequence>
<name>A0A9D4CSB7_DREPO</name>
<gene>
    <name evidence="2" type="ORF">DPMN_055303</name>
</gene>
<accession>A0A9D4CSB7</accession>
<feature type="region of interest" description="Disordered" evidence="1">
    <location>
        <begin position="1"/>
        <end position="91"/>
    </location>
</feature>
<comment type="caution">
    <text evidence="2">The sequence shown here is derived from an EMBL/GenBank/DDBJ whole genome shotgun (WGS) entry which is preliminary data.</text>
</comment>
<feature type="region of interest" description="Disordered" evidence="1">
    <location>
        <begin position="134"/>
        <end position="157"/>
    </location>
</feature>
<reference evidence="2" key="2">
    <citation type="submission" date="2020-11" db="EMBL/GenBank/DDBJ databases">
        <authorList>
            <person name="McCartney M.A."/>
            <person name="Auch B."/>
            <person name="Kono T."/>
            <person name="Mallez S."/>
            <person name="Becker A."/>
            <person name="Gohl D.M."/>
            <person name="Silverstein K.A.T."/>
            <person name="Koren S."/>
            <person name="Bechman K.B."/>
            <person name="Herman A."/>
            <person name="Abrahante J.E."/>
            <person name="Garbe J."/>
        </authorList>
    </citation>
    <scope>NUCLEOTIDE SEQUENCE</scope>
    <source>
        <strain evidence="2">Duluth1</strain>
        <tissue evidence="2">Whole animal</tissue>
    </source>
</reference>
<evidence type="ECO:0000313" key="3">
    <source>
        <dbReference type="Proteomes" id="UP000828390"/>
    </source>
</evidence>
<dbReference type="Proteomes" id="UP000828390">
    <property type="component" value="Unassembled WGS sequence"/>
</dbReference>
<feature type="compositionally biased region" description="Basic and acidic residues" evidence="1">
    <location>
        <begin position="8"/>
        <end position="55"/>
    </location>
</feature>
<dbReference type="AlphaFoldDB" id="A0A9D4CSB7"/>
<feature type="compositionally biased region" description="Polar residues" evidence="1">
    <location>
        <begin position="71"/>
        <end position="89"/>
    </location>
</feature>
<dbReference type="EMBL" id="JAIWYP010000012">
    <property type="protein sequence ID" value="KAH3729335.1"/>
    <property type="molecule type" value="Genomic_DNA"/>
</dbReference>
<organism evidence="2 3">
    <name type="scientific">Dreissena polymorpha</name>
    <name type="common">Zebra mussel</name>
    <name type="synonym">Mytilus polymorpha</name>
    <dbReference type="NCBI Taxonomy" id="45954"/>
    <lineage>
        <taxon>Eukaryota</taxon>
        <taxon>Metazoa</taxon>
        <taxon>Spiralia</taxon>
        <taxon>Lophotrochozoa</taxon>
        <taxon>Mollusca</taxon>
        <taxon>Bivalvia</taxon>
        <taxon>Autobranchia</taxon>
        <taxon>Heteroconchia</taxon>
        <taxon>Euheterodonta</taxon>
        <taxon>Imparidentia</taxon>
        <taxon>Neoheterodontei</taxon>
        <taxon>Myida</taxon>
        <taxon>Dreissenoidea</taxon>
        <taxon>Dreissenidae</taxon>
        <taxon>Dreissena</taxon>
    </lineage>
</organism>
<proteinExistence type="predicted"/>
<keyword evidence="3" id="KW-1185">Reference proteome</keyword>